<evidence type="ECO:0000256" key="1">
    <source>
        <dbReference type="ARBA" id="ARBA00001946"/>
    </source>
</evidence>
<protein>
    <recommendedName>
        <fullName evidence="2">diguanylate cyclase</fullName>
        <ecNumber evidence="2">2.7.7.65</ecNumber>
    </recommendedName>
</protein>
<comment type="cofactor">
    <cofactor evidence="1">
        <name>Mg(2+)</name>
        <dbReference type="ChEBI" id="CHEBI:18420"/>
    </cofactor>
</comment>
<feature type="domain" description="GGDEF" evidence="4">
    <location>
        <begin position="136"/>
        <end position="263"/>
    </location>
</feature>
<evidence type="ECO:0000256" key="3">
    <source>
        <dbReference type="ARBA" id="ARBA00034247"/>
    </source>
</evidence>
<gene>
    <name evidence="5" type="ORF">H9854_04510</name>
</gene>
<evidence type="ECO:0000259" key="4">
    <source>
        <dbReference type="PROSITE" id="PS50887"/>
    </source>
</evidence>
<dbReference type="FunFam" id="3.30.70.270:FF:000001">
    <property type="entry name" value="Diguanylate cyclase domain protein"/>
    <property type="match status" value="1"/>
</dbReference>
<dbReference type="Proteomes" id="UP000824248">
    <property type="component" value="Unassembled WGS sequence"/>
</dbReference>
<dbReference type="InterPro" id="IPR035965">
    <property type="entry name" value="PAS-like_dom_sf"/>
</dbReference>
<dbReference type="GO" id="GO:0052621">
    <property type="term" value="F:diguanylate cyclase activity"/>
    <property type="evidence" value="ECO:0007669"/>
    <property type="project" value="UniProtKB-EC"/>
</dbReference>
<dbReference type="InterPro" id="IPR043128">
    <property type="entry name" value="Rev_trsase/Diguanyl_cyclase"/>
</dbReference>
<name>A0A9D1WMB5_9GAMM</name>
<dbReference type="SUPFAM" id="SSF55073">
    <property type="entry name" value="Nucleotide cyclase"/>
    <property type="match status" value="1"/>
</dbReference>
<organism evidence="5 6">
    <name type="scientific">Candidatus Halomonas stercoripullorum</name>
    <dbReference type="NCBI Taxonomy" id="2838617"/>
    <lineage>
        <taxon>Bacteria</taxon>
        <taxon>Pseudomonadati</taxon>
        <taxon>Pseudomonadota</taxon>
        <taxon>Gammaproteobacteria</taxon>
        <taxon>Oceanospirillales</taxon>
        <taxon>Halomonadaceae</taxon>
        <taxon>Halomonas</taxon>
    </lineage>
</organism>
<comment type="caution">
    <text evidence="5">The sequence shown here is derived from an EMBL/GenBank/DDBJ whole genome shotgun (WGS) entry which is preliminary data.</text>
</comment>
<evidence type="ECO:0000313" key="5">
    <source>
        <dbReference type="EMBL" id="HIX61482.1"/>
    </source>
</evidence>
<dbReference type="NCBIfam" id="TIGR00254">
    <property type="entry name" value="GGDEF"/>
    <property type="match status" value="1"/>
</dbReference>
<dbReference type="GO" id="GO:0043709">
    <property type="term" value="P:cell adhesion involved in single-species biofilm formation"/>
    <property type="evidence" value="ECO:0007669"/>
    <property type="project" value="TreeGrafter"/>
</dbReference>
<dbReference type="GO" id="GO:0005886">
    <property type="term" value="C:plasma membrane"/>
    <property type="evidence" value="ECO:0007669"/>
    <property type="project" value="TreeGrafter"/>
</dbReference>
<dbReference type="PROSITE" id="PS50887">
    <property type="entry name" value="GGDEF"/>
    <property type="match status" value="1"/>
</dbReference>
<dbReference type="PANTHER" id="PTHR45138">
    <property type="entry name" value="REGULATORY COMPONENTS OF SENSORY TRANSDUCTION SYSTEM"/>
    <property type="match status" value="1"/>
</dbReference>
<dbReference type="AlphaFoldDB" id="A0A9D1WMB5"/>
<dbReference type="InterPro" id="IPR050469">
    <property type="entry name" value="Diguanylate_Cyclase"/>
</dbReference>
<dbReference type="InterPro" id="IPR000160">
    <property type="entry name" value="GGDEF_dom"/>
</dbReference>
<dbReference type="CDD" id="cd01949">
    <property type="entry name" value="GGDEF"/>
    <property type="match status" value="1"/>
</dbReference>
<reference evidence="5" key="2">
    <citation type="submission" date="2021-04" db="EMBL/GenBank/DDBJ databases">
        <authorList>
            <person name="Gilroy R."/>
        </authorList>
    </citation>
    <scope>NUCLEOTIDE SEQUENCE</scope>
    <source>
        <strain evidence="5">1193</strain>
    </source>
</reference>
<dbReference type="PANTHER" id="PTHR45138:SF9">
    <property type="entry name" value="DIGUANYLATE CYCLASE DGCM-RELATED"/>
    <property type="match status" value="1"/>
</dbReference>
<dbReference type="InterPro" id="IPR029787">
    <property type="entry name" value="Nucleotide_cyclase"/>
</dbReference>
<sequence>MHFPYLAGRGLELAGVEPSGLRQDARPLLARLHTQDHPHLMAAIERSARWRTPVAIKFRLQFTHHRYRWIALRAQPEDAPAGVLWHGMMIDITEQMIEEVRLRRLSDTDDLTGLANRRYLMARFDEELSRCNRHNSPLSFMLIDFDHFKRINDTWGHLYGNQVLAEFGRLCRGLLRTEDISGRFGGEEFAVILPSTPIVASRPLAEKICTAVAQHDFGIPSSRVTISIGLAEYRLGEPRDILINRADQCLYTAKHQGRNRVAC</sequence>
<dbReference type="Gene3D" id="3.30.450.20">
    <property type="entry name" value="PAS domain"/>
    <property type="match status" value="1"/>
</dbReference>
<dbReference type="Pfam" id="PF00990">
    <property type="entry name" value="GGDEF"/>
    <property type="match status" value="1"/>
</dbReference>
<dbReference type="SMART" id="SM00267">
    <property type="entry name" value="GGDEF"/>
    <property type="match status" value="1"/>
</dbReference>
<accession>A0A9D1WMB5</accession>
<dbReference type="Gene3D" id="3.30.70.270">
    <property type="match status" value="1"/>
</dbReference>
<reference evidence="5" key="1">
    <citation type="journal article" date="2021" name="PeerJ">
        <title>Extensive microbial diversity within the chicken gut microbiome revealed by metagenomics and culture.</title>
        <authorList>
            <person name="Gilroy R."/>
            <person name="Ravi A."/>
            <person name="Getino M."/>
            <person name="Pursley I."/>
            <person name="Horton D.L."/>
            <person name="Alikhan N.F."/>
            <person name="Baker D."/>
            <person name="Gharbi K."/>
            <person name="Hall N."/>
            <person name="Watson M."/>
            <person name="Adriaenssens E.M."/>
            <person name="Foster-Nyarko E."/>
            <person name="Jarju S."/>
            <person name="Secka A."/>
            <person name="Antonio M."/>
            <person name="Oren A."/>
            <person name="Chaudhuri R.R."/>
            <person name="La Ragione R."/>
            <person name="Hildebrand F."/>
            <person name="Pallen M.J."/>
        </authorList>
    </citation>
    <scope>NUCLEOTIDE SEQUENCE</scope>
    <source>
        <strain evidence="5">1193</strain>
    </source>
</reference>
<evidence type="ECO:0000256" key="2">
    <source>
        <dbReference type="ARBA" id="ARBA00012528"/>
    </source>
</evidence>
<comment type="catalytic activity">
    <reaction evidence="3">
        <text>2 GTP = 3',3'-c-di-GMP + 2 diphosphate</text>
        <dbReference type="Rhea" id="RHEA:24898"/>
        <dbReference type="ChEBI" id="CHEBI:33019"/>
        <dbReference type="ChEBI" id="CHEBI:37565"/>
        <dbReference type="ChEBI" id="CHEBI:58805"/>
        <dbReference type="EC" id="2.7.7.65"/>
    </reaction>
</comment>
<dbReference type="SUPFAM" id="SSF55785">
    <property type="entry name" value="PYP-like sensor domain (PAS domain)"/>
    <property type="match status" value="1"/>
</dbReference>
<proteinExistence type="predicted"/>
<dbReference type="GO" id="GO:1902201">
    <property type="term" value="P:negative regulation of bacterial-type flagellum-dependent cell motility"/>
    <property type="evidence" value="ECO:0007669"/>
    <property type="project" value="TreeGrafter"/>
</dbReference>
<evidence type="ECO:0000313" key="6">
    <source>
        <dbReference type="Proteomes" id="UP000824248"/>
    </source>
</evidence>
<dbReference type="EMBL" id="DXFC01000134">
    <property type="protein sequence ID" value="HIX61482.1"/>
    <property type="molecule type" value="Genomic_DNA"/>
</dbReference>
<dbReference type="EC" id="2.7.7.65" evidence="2"/>